<keyword evidence="4 11" id="KW-0808">Transferase</keyword>
<comment type="cofactor">
    <cofactor evidence="11">
        <name>Mg(2+)</name>
        <dbReference type="ChEBI" id="CHEBI:18420"/>
    </cofactor>
    <cofactor evidence="11">
        <name>Mn(2+)</name>
        <dbReference type="ChEBI" id="CHEBI:29035"/>
    </cofactor>
</comment>
<dbReference type="GO" id="GO:0006269">
    <property type="term" value="P:DNA replication, synthesis of primer"/>
    <property type="evidence" value="ECO:0007669"/>
    <property type="project" value="UniProtKB-UniRule"/>
</dbReference>
<name>A0A7J3M2P2_ARCFL</name>
<dbReference type="Pfam" id="PF01896">
    <property type="entry name" value="DNA_primase_S"/>
    <property type="match status" value="1"/>
</dbReference>
<dbReference type="HAMAP" id="MF_00700">
    <property type="entry name" value="DNA_primase_sml_arc"/>
    <property type="match status" value="1"/>
</dbReference>
<protein>
    <recommendedName>
        <fullName evidence="11">DNA primase small subunit PriS</fullName>
        <ecNumber evidence="11">2.7.7.-</ecNumber>
    </recommendedName>
</protein>
<dbReference type="GO" id="GO:0046872">
    <property type="term" value="F:metal ion binding"/>
    <property type="evidence" value="ECO:0007669"/>
    <property type="project" value="UniProtKB-KW"/>
</dbReference>
<dbReference type="InterPro" id="IPR002755">
    <property type="entry name" value="DNA_primase_S"/>
</dbReference>
<comment type="subunit">
    <text evidence="11">Heterodimer of a small subunit (PriS) and a large subunit (PriL).</text>
</comment>
<keyword evidence="8 11" id="KW-0460">Magnesium</keyword>
<sequence length="313" mass="36584">MEEKQYLIKKFSEFYSKHRIDLPKEFKKREFAFVPFESIPEFVMRRHVSFESEEEFRGYVAKNVPAHVYYSSAYYENPGEEKMEKKGWIGADLIFDIDGDHLPIKTKNIASLLERTKIEVKKLIKLLKTDFGVKEVEIFFSGGRGYHVHVLDEDFRYLEAPERREIIDYLTLNNPRLFGNFPESNAEIRVKRYLSKKGIPERNWKKEKFIKSAIDALRVYIDAPVTADVKRLIRMPGTLHGKSGLRVTKVEDIETFDPFRDAIAFGEEKVRVRILKKVKMKMGGYEFNFSPGDSAEIPEFSAIYLICRGLAKI</sequence>
<proteinExistence type="inferred from homology"/>
<dbReference type="GO" id="GO:0003899">
    <property type="term" value="F:DNA-directed RNA polymerase activity"/>
    <property type="evidence" value="ECO:0007669"/>
    <property type="project" value="UniProtKB-UniRule"/>
</dbReference>
<dbReference type="EMBL" id="DSYZ01000068">
    <property type="protein sequence ID" value="HGT82670.1"/>
    <property type="molecule type" value="Genomic_DNA"/>
</dbReference>
<dbReference type="InterPro" id="IPR014052">
    <property type="entry name" value="DNA_primase_ssu_euk/arc"/>
</dbReference>
<dbReference type="EC" id="2.7.7.-" evidence="11"/>
<evidence type="ECO:0000256" key="8">
    <source>
        <dbReference type="ARBA" id="ARBA00022842"/>
    </source>
</evidence>
<comment type="similarity">
    <text evidence="1 11 12">Belongs to the eukaryotic-type primase small subunit family.</text>
</comment>
<dbReference type="AlphaFoldDB" id="A0A7J3M2P2"/>
<evidence type="ECO:0000256" key="1">
    <source>
        <dbReference type="ARBA" id="ARBA00009762"/>
    </source>
</evidence>
<keyword evidence="2 11" id="KW-0240">DNA-directed RNA polymerase</keyword>
<evidence type="ECO:0000256" key="6">
    <source>
        <dbReference type="ARBA" id="ARBA00022705"/>
    </source>
</evidence>
<evidence type="ECO:0000256" key="4">
    <source>
        <dbReference type="ARBA" id="ARBA00022679"/>
    </source>
</evidence>
<evidence type="ECO:0000313" key="14">
    <source>
        <dbReference type="EMBL" id="HGT82670.1"/>
    </source>
</evidence>
<keyword evidence="5 11" id="KW-0548">Nucleotidyltransferase</keyword>
<keyword evidence="9 11" id="KW-0804">Transcription</keyword>
<comment type="caution">
    <text evidence="14">The sequence shown here is derived from an EMBL/GenBank/DDBJ whole genome shotgun (WGS) entry which is preliminary data.</text>
</comment>
<dbReference type="GO" id="GO:0000428">
    <property type="term" value="C:DNA-directed RNA polymerase complex"/>
    <property type="evidence" value="ECO:0007669"/>
    <property type="project" value="UniProtKB-KW"/>
</dbReference>
<keyword evidence="7 11" id="KW-0479">Metal-binding</keyword>
<evidence type="ECO:0000256" key="13">
    <source>
        <dbReference type="RuleBase" id="RU004224"/>
    </source>
</evidence>
<reference evidence="14" key="1">
    <citation type="journal article" date="2020" name="mSystems">
        <title>Genome- and Community-Level Interaction Insights into Carbon Utilization and Element Cycling Functions of Hydrothermarchaeota in Hydrothermal Sediment.</title>
        <authorList>
            <person name="Zhou Z."/>
            <person name="Liu Y."/>
            <person name="Xu W."/>
            <person name="Pan J."/>
            <person name="Luo Z.H."/>
            <person name="Li M."/>
        </authorList>
    </citation>
    <scope>NUCLEOTIDE SEQUENCE [LARGE SCALE GENOMIC DNA]</scope>
    <source>
        <strain evidence="14">SpSt-587</strain>
    </source>
</reference>
<dbReference type="SUPFAM" id="SSF56747">
    <property type="entry name" value="Prim-pol domain"/>
    <property type="match status" value="1"/>
</dbReference>
<evidence type="ECO:0000256" key="10">
    <source>
        <dbReference type="ARBA" id="ARBA00023211"/>
    </source>
</evidence>
<feature type="active site" evidence="11">
    <location>
        <position position="222"/>
    </location>
</feature>
<evidence type="ECO:0000256" key="3">
    <source>
        <dbReference type="ARBA" id="ARBA00022515"/>
    </source>
</evidence>
<evidence type="ECO:0000256" key="7">
    <source>
        <dbReference type="ARBA" id="ARBA00022723"/>
    </source>
</evidence>
<keyword evidence="10 11" id="KW-0464">Manganese</keyword>
<dbReference type="InterPro" id="IPR023639">
    <property type="entry name" value="DNA_primase_ssu_PriS"/>
</dbReference>
<evidence type="ECO:0000256" key="12">
    <source>
        <dbReference type="RuleBase" id="RU003514"/>
    </source>
</evidence>
<keyword evidence="3 11" id="KW-0639">Primosome</keyword>
<comment type="function">
    <text evidence="13">RNA polymerase that catalyzes the synthesis of short RNA molecules used as primers for DNA polymerase during DNA replication.</text>
</comment>
<organism evidence="14">
    <name type="scientific">Archaeoglobus fulgidus</name>
    <dbReference type="NCBI Taxonomy" id="2234"/>
    <lineage>
        <taxon>Archaea</taxon>
        <taxon>Methanobacteriati</taxon>
        <taxon>Methanobacteriota</taxon>
        <taxon>Archaeoglobi</taxon>
        <taxon>Archaeoglobales</taxon>
        <taxon>Archaeoglobaceae</taxon>
        <taxon>Archaeoglobus</taxon>
    </lineage>
</organism>
<evidence type="ECO:0000256" key="9">
    <source>
        <dbReference type="ARBA" id="ARBA00023163"/>
    </source>
</evidence>
<dbReference type="NCBIfam" id="TIGR00335">
    <property type="entry name" value="primase_sml"/>
    <property type="match status" value="1"/>
</dbReference>
<comment type="function">
    <text evidence="11">Catalytic subunit of DNA primase, an RNA polymerase that catalyzes the synthesis of short RNA molecules used as primers for DNA polymerase during DNA replication. The small subunit contains the primase catalytic core and has DNA synthesis activity on its own. Binding to the large subunit stabilizes and modulates the activity, increasing the rate of DNA synthesis while decreasing the length of the DNA fragments, and conferring RNA synthesis capability. The DNA polymerase activity may enable DNA primase to also catalyze primer extension after primer synthesis. May also play a role in DNA repair.</text>
</comment>
<evidence type="ECO:0000256" key="2">
    <source>
        <dbReference type="ARBA" id="ARBA00022478"/>
    </source>
</evidence>
<keyword evidence="6 11" id="KW-0235">DNA replication</keyword>
<dbReference type="GO" id="GO:1990077">
    <property type="term" value="C:primosome complex"/>
    <property type="evidence" value="ECO:0007669"/>
    <property type="project" value="UniProtKB-KW"/>
</dbReference>
<evidence type="ECO:0000256" key="5">
    <source>
        <dbReference type="ARBA" id="ARBA00022695"/>
    </source>
</evidence>
<accession>A0A7J3M2P2</accession>
<gene>
    <name evidence="11 14" type="primary">priS</name>
    <name evidence="14" type="ORF">ENT52_02975</name>
</gene>
<dbReference type="PANTHER" id="PTHR10536">
    <property type="entry name" value="DNA PRIMASE SMALL SUBUNIT"/>
    <property type="match status" value="1"/>
</dbReference>
<dbReference type="CDD" id="cd04860">
    <property type="entry name" value="AE_Prim_S"/>
    <property type="match status" value="1"/>
</dbReference>
<evidence type="ECO:0000256" key="11">
    <source>
        <dbReference type="HAMAP-Rule" id="MF_00700"/>
    </source>
</evidence>
<feature type="active site" evidence="11">
    <location>
        <position position="98"/>
    </location>
</feature>
<dbReference type="Gene3D" id="3.90.920.10">
    <property type="entry name" value="DNA primase, PRIM domain"/>
    <property type="match status" value="1"/>
</dbReference>
<feature type="active site" evidence="11">
    <location>
        <position position="96"/>
    </location>
</feature>